<accession>A0A7W7W333</accession>
<keyword evidence="2" id="KW-1185">Reference proteome</keyword>
<dbReference type="Proteomes" id="UP000523007">
    <property type="component" value="Unassembled WGS sequence"/>
</dbReference>
<comment type="caution">
    <text evidence="1">The sequence shown here is derived from an EMBL/GenBank/DDBJ whole genome shotgun (WGS) entry which is preliminary data.</text>
</comment>
<evidence type="ECO:0000313" key="2">
    <source>
        <dbReference type="Proteomes" id="UP000523007"/>
    </source>
</evidence>
<sequence>MDHADQHKQETKILAALSLMRAAHQGDDDAINAIIHRAGQAGAINELFAALLALAEGAIQDAAEFHGIAVEDLLTNTELSVMTQGGR</sequence>
<dbReference type="EMBL" id="JACHJT010000001">
    <property type="protein sequence ID" value="MBB4931394.1"/>
    <property type="molecule type" value="Genomic_DNA"/>
</dbReference>
<proteinExistence type="predicted"/>
<gene>
    <name evidence="1" type="ORF">F4561_002214</name>
</gene>
<dbReference type="AlphaFoldDB" id="A0A7W7W333"/>
<name>A0A7W7W333_9ACTN</name>
<reference evidence="1 2" key="1">
    <citation type="submission" date="2020-08" db="EMBL/GenBank/DDBJ databases">
        <title>Sequencing the genomes of 1000 actinobacteria strains.</title>
        <authorList>
            <person name="Klenk H.-P."/>
        </authorList>
    </citation>
    <scope>NUCLEOTIDE SEQUENCE [LARGE SCALE GENOMIC DNA]</scope>
    <source>
        <strain evidence="1 2">DSM 102030</strain>
    </source>
</reference>
<evidence type="ECO:0000313" key="1">
    <source>
        <dbReference type="EMBL" id="MBB4931394.1"/>
    </source>
</evidence>
<dbReference type="RefSeq" id="WP_184577491.1">
    <property type="nucleotide sequence ID" value="NZ_JACHJT010000001.1"/>
</dbReference>
<organism evidence="1 2">
    <name type="scientific">Lipingzhangella halophila</name>
    <dbReference type="NCBI Taxonomy" id="1783352"/>
    <lineage>
        <taxon>Bacteria</taxon>
        <taxon>Bacillati</taxon>
        <taxon>Actinomycetota</taxon>
        <taxon>Actinomycetes</taxon>
        <taxon>Streptosporangiales</taxon>
        <taxon>Nocardiopsidaceae</taxon>
        <taxon>Lipingzhangella</taxon>
    </lineage>
</organism>
<protein>
    <submittedName>
        <fullName evidence="1">Uncharacterized protein</fullName>
    </submittedName>
</protein>